<dbReference type="PANTHER" id="PTHR46401">
    <property type="entry name" value="GLYCOSYLTRANSFERASE WBBK-RELATED"/>
    <property type="match status" value="1"/>
</dbReference>
<evidence type="ECO:0000259" key="2">
    <source>
        <dbReference type="Pfam" id="PF00534"/>
    </source>
</evidence>
<gene>
    <name evidence="4" type="ORF">EI982_08395</name>
</gene>
<dbReference type="SUPFAM" id="SSF53756">
    <property type="entry name" value="UDP-Glycosyltransferase/glycogen phosphorylase"/>
    <property type="match status" value="1"/>
</dbReference>
<dbReference type="PANTHER" id="PTHR46401:SF2">
    <property type="entry name" value="GLYCOSYLTRANSFERASE WBBK-RELATED"/>
    <property type="match status" value="1"/>
</dbReference>
<evidence type="ECO:0000259" key="3">
    <source>
        <dbReference type="Pfam" id="PF13439"/>
    </source>
</evidence>
<dbReference type="KEGG" id="hra:EI982_08395"/>
<reference evidence="4 5" key="1">
    <citation type="submission" date="2018-12" db="EMBL/GenBank/DDBJ databases">
        <title>Complete genome sequence of Haloplanus rallus MBLA0036.</title>
        <authorList>
            <person name="Nam Y.-d."/>
            <person name="Kang J."/>
            <person name="Chung W.-H."/>
            <person name="Park Y.S."/>
        </authorList>
    </citation>
    <scope>NUCLEOTIDE SEQUENCE [LARGE SCALE GENOMIC DNA]</scope>
    <source>
        <strain evidence="4 5">MBLA0036</strain>
    </source>
</reference>
<protein>
    <submittedName>
        <fullName evidence="4">Glycosyltransferase family 1 protein</fullName>
    </submittedName>
</protein>
<evidence type="ECO:0000313" key="4">
    <source>
        <dbReference type="EMBL" id="QGX94812.1"/>
    </source>
</evidence>
<keyword evidence="1 4" id="KW-0808">Transferase</keyword>
<feature type="domain" description="Glycosyltransferase subfamily 4-like N-terminal" evidence="3">
    <location>
        <begin position="13"/>
        <end position="176"/>
    </location>
</feature>
<keyword evidence="5" id="KW-1185">Reference proteome</keyword>
<dbReference type="Proteomes" id="UP000428325">
    <property type="component" value="Chromosome"/>
</dbReference>
<organism evidence="4 5">
    <name type="scientific">Haloplanus rallus</name>
    <dbReference type="NCBI Taxonomy" id="1816183"/>
    <lineage>
        <taxon>Archaea</taxon>
        <taxon>Methanobacteriati</taxon>
        <taxon>Methanobacteriota</taxon>
        <taxon>Stenosarchaea group</taxon>
        <taxon>Halobacteria</taxon>
        <taxon>Halobacteriales</taxon>
        <taxon>Haloferacaceae</taxon>
        <taxon>Haloplanus</taxon>
    </lineage>
</organism>
<dbReference type="Gene3D" id="3.40.50.2000">
    <property type="entry name" value="Glycogen Phosphorylase B"/>
    <property type="match status" value="2"/>
</dbReference>
<dbReference type="GO" id="GO:0016757">
    <property type="term" value="F:glycosyltransferase activity"/>
    <property type="evidence" value="ECO:0007669"/>
    <property type="project" value="InterPro"/>
</dbReference>
<dbReference type="CDD" id="cd03809">
    <property type="entry name" value="GT4_MtfB-like"/>
    <property type="match status" value="1"/>
</dbReference>
<name>A0A6B9F5X5_9EURY</name>
<dbReference type="RefSeq" id="WP_157689270.1">
    <property type="nucleotide sequence ID" value="NZ_CP034345.1"/>
</dbReference>
<dbReference type="Pfam" id="PF13439">
    <property type="entry name" value="Glyco_transf_4"/>
    <property type="match status" value="1"/>
</dbReference>
<proteinExistence type="predicted"/>
<dbReference type="Pfam" id="PF00534">
    <property type="entry name" value="Glycos_transf_1"/>
    <property type="match status" value="1"/>
</dbReference>
<accession>A0A6B9F5X5</accession>
<dbReference type="GeneID" id="43369550"/>
<evidence type="ECO:0000256" key="1">
    <source>
        <dbReference type="ARBA" id="ARBA00022679"/>
    </source>
</evidence>
<feature type="domain" description="Glycosyl transferase family 1" evidence="2">
    <location>
        <begin position="190"/>
        <end position="352"/>
    </location>
</feature>
<dbReference type="EMBL" id="CP034345">
    <property type="protein sequence ID" value="QGX94812.1"/>
    <property type="molecule type" value="Genomic_DNA"/>
</dbReference>
<sequence length="380" mass="42445">MKIGINGLAAKSGGGVIYLQNLVTNILEISGHRLHFFIPSQISSRFNLPVDKDQLTVESVDVSGTVGRLWYEQTSIPRRIVQENIDLLYSPSEIPVFGCPCKQVVANQNSNLYYNIKIKKPLRQQVREMMLARALKISQSFSEATIFVSESSKRKAVRELDLSEDDTYSIHHGVDSAFRDASTEVVSGQLEEREYILLVSTVYKHKNIHNLVAAYSQLSPELRREHPLIIVGCKTVEQDYTQTVKSLLRDLGITEHVSLVGRATVPEVKAYYNNAHLFVFPSLTESFGLPMLEAMAAEVPVVASASAALPEIGGDAALYFDPNDPDQMSVIIKQVLNDPGLRKDLVDRGRKRAQMFTWKKCARETLDLFQEATGSKQSSE</sequence>
<dbReference type="AlphaFoldDB" id="A0A6B9F5X5"/>
<dbReference type="InterPro" id="IPR001296">
    <property type="entry name" value="Glyco_trans_1"/>
</dbReference>
<dbReference type="InterPro" id="IPR028098">
    <property type="entry name" value="Glyco_trans_4-like_N"/>
</dbReference>
<dbReference type="OrthoDB" id="131038at2157"/>
<evidence type="ECO:0000313" key="5">
    <source>
        <dbReference type="Proteomes" id="UP000428325"/>
    </source>
</evidence>